<accession>A0A368FGU1</accession>
<dbReference type="CDD" id="cd05380">
    <property type="entry name" value="CAP_euk"/>
    <property type="match status" value="1"/>
</dbReference>
<dbReference type="STRING" id="29170.A0A368FGU1"/>
<protein>
    <submittedName>
        <fullName evidence="2">SCP-like protein</fullName>
    </submittedName>
</protein>
<evidence type="ECO:0000313" key="2">
    <source>
        <dbReference type="EMBL" id="RCN31282.1"/>
    </source>
</evidence>
<dbReference type="Gene3D" id="3.40.33.10">
    <property type="entry name" value="CAP"/>
    <property type="match status" value="1"/>
</dbReference>
<organism evidence="2 3">
    <name type="scientific">Ancylostoma caninum</name>
    <name type="common">Dog hookworm</name>
    <dbReference type="NCBI Taxonomy" id="29170"/>
    <lineage>
        <taxon>Eukaryota</taxon>
        <taxon>Metazoa</taxon>
        <taxon>Ecdysozoa</taxon>
        <taxon>Nematoda</taxon>
        <taxon>Chromadorea</taxon>
        <taxon>Rhabditida</taxon>
        <taxon>Rhabditina</taxon>
        <taxon>Rhabditomorpha</taxon>
        <taxon>Strongyloidea</taxon>
        <taxon>Ancylostomatidae</taxon>
        <taxon>Ancylostomatinae</taxon>
        <taxon>Ancylostoma</taxon>
    </lineage>
</organism>
<evidence type="ECO:0000259" key="1">
    <source>
        <dbReference type="SMART" id="SM00198"/>
    </source>
</evidence>
<dbReference type="PANTHER" id="PTHR10334">
    <property type="entry name" value="CYSTEINE-RICH SECRETORY PROTEIN-RELATED"/>
    <property type="match status" value="1"/>
</dbReference>
<reference evidence="2 3" key="1">
    <citation type="submission" date="2014-10" db="EMBL/GenBank/DDBJ databases">
        <title>Draft genome of the hookworm Ancylostoma caninum.</title>
        <authorList>
            <person name="Mitreva M."/>
        </authorList>
    </citation>
    <scope>NUCLEOTIDE SEQUENCE [LARGE SCALE GENOMIC DNA]</scope>
    <source>
        <strain evidence="2 3">Baltimore</strain>
    </source>
</reference>
<feature type="domain" description="SCP" evidence="1">
    <location>
        <begin position="15"/>
        <end position="185"/>
    </location>
</feature>
<dbReference type="SUPFAM" id="SSF55797">
    <property type="entry name" value="PR-1-like"/>
    <property type="match status" value="1"/>
</dbReference>
<dbReference type="Pfam" id="PF00188">
    <property type="entry name" value="CAP"/>
    <property type="match status" value="1"/>
</dbReference>
<dbReference type="InterPro" id="IPR035940">
    <property type="entry name" value="CAP_sf"/>
</dbReference>
<name>A0A368FGU1_ANCCA</name>
<dbReference type="Proteomes" id="UP000252519">
    <property type="component" value="Unassembled WGS sequence"/>
</dbReference>
<comment type="caution">
    <text evidence="2">The sequence shown here is derived from an EMBL/GenBank/DDBJ whole genome shotgun (WGS) entry which is preliminary data.</text>
</comment>
<evidence type="ECO:0000313" key="3">
    <source>
        <dbReference type="Proteomes" id="UP000252519"/>
    </source>
</evidence>
<gene>
    <name evidence="2" type="ORF">ANCCAN_22934</name>
</gene>
<keyword evidence="3" id="KW-1185">Reference proteome</keyword>
<dbReference type="InterPro" id="IPR001283">
    <property type="entry name" value="CRISP-related"/>
</dbReference>
<dbReference type="SMART" id="SM00198">
    <property type="entry name" value="SCP"/>
    <property type="match status" value="1"/>
</dbReference>
<dbReference type="AlphaFoldDB" id="A0A368FGU1"/>
<dbReference type="InterPro" id="IPR014044">
    <property type="entry name" value="CAP_dom"/>
</dbReference>
<proteinExistence type="predicted"/>
<sequence length="241" mass="27343">MCERNETDMTGFNDSMRLQFLAMHNGYRSLLALGHIGISKESLGDDYDDDYYYFYSSYAPMASKMRYLEYDCDAERSAYESASNCSDSSSPPGNYDENKQVIENSGNIKEAAREAFLSWAKEAFNLNKTGKGVLYQSNLNISNFANLAWDTREKFGCAVVRCPLGETDATTIHVVCHYPKIEEKEEQSIYKVGEPCEHCSEYTKLNNITSADPVCIRDDGVCFIGSEDDYISKKFDRFPEL</sequence>
<dbReference type="EMBL" id="JOJR01001339">
    <property type="protein sequence ID" value="RCN31282.1"/>
    <property type="molecule type" value="Genomic_DNA"/>
</dbReference>